<gene>
    <name evidence="2" type="ORF">JOB18_004262</name>
</gene>
<dbReference type="Proteomes" id="UP000693946">
    <property type="component" value="Linkage Group LG8"/>
</dbReference>
<accession>A0AAV6PUC0</accession>
<evidence type="ECO:0000313" key="2">
    <source>
        <dbReference type="EMBL" id="KAG7478618.1"/>
    </source>
</evidence>
<keyword evidence="3" id="KW-1185">Reference proteome</keyword>
<dbReference type="AlphaFoldDB" id="A0AAV6PUC0"/>
<feature type="region of interest" description="Disordered" evidence="1">
    <location>
        <begin position="51"/>
        <end position="110"/>
    </location>
</feature>
<dbReference type="EMBL" id="JAGKHQ010000020">
    <property type="protein sequence ID" value="KAG7478618.1"/>
    <property type="molecule type" value="Genomic_DNA"/>
</dbReference>
<feature type="compositionally biased region" description="Polar residues" evidence="1">
    <location>
        <begin position="86"/>
        <end position="97"/>
    </location>
</feature>
<organism evidence="2 3">
    <name type="scientific">Solea senegalensis</name>
    <name type="common">Senegalese sole</name>
    <dbReference type="NCBI Taxonomy" id="28829"/>
    <lineage>
        <taxon>Eukaryota</taxon>
        <taxon>Metazoa</taxon>
        <taxon>Chordata</taxon>
        <taxon>Craniata</taxon>
        <taxon>Vertebrata</taxon>
        <taxon>Euteleostomi</taxon>
        <taxon>Actinopterygii</taxon>
        <taxon>Neopterygii</taxon>
        <taxon>Teleostei</taxon>
        <taxon>Neoteleostei</taxon>
        <taxon>Acanthomorphata</taxon>
        <taxon>Carangaria</taxon>
        <taxon>Pleuronectiformes</taxon>
        <taxon>Pleuronectoidei</taxon>
        <taxon>Soleidae</taxon>
        <taxon>Solea</taxon>
    </lineage>
</organism>
<feature type="compositionally biased region" description="Basic and acidic residues" evidence="1">
    <location>
        <begin position="98"/>
        <end position="110"/>
    </location>
</feature>
<evidence type="ECO:0000256" key="1">
    <source>
        <dbReference type="SAM" id="MobiDB-lite"/>
    </source>
</evidence>
<protein>
    <submittedName>
        <fullName evidence="2">Uncharacterized protein</fullName>
    </submittedName>
</protein>
<name>A0AAV6PUC0_SOLSE</name>
<proteinExistence type="predicted"/>
<sequence>MYNVLISINTCVIHTDIIARTHPVSTLLNLIPLTLSDVEILNMSRREIKKSVGHSEGSKVKSNKSKLNSNFTIGPHTNAGPKDSCRCTSALTWPSSEKTGEGREAGERAGDVTSGRVCLITFSEWETEGVSQQRKGHCGGVTGMAPHS</sequence>
<comment type="caution">
    <text evidence="2">The sequence shown here is derived from an EMBL/GenBank/DDBJ whole genome shotgun (WGS) entry which is preliminary data.</text>
</comment>
<reference evidence="2 3" key="1">
    <citation type="journal article" date="2021" name="Sci. Rep.">
        <title>Chromosome anchoring in Senegalese sole (Solea senegalensis) reveals sex-associated markers and genome rearrangements in flatfish.</title>
        <authorList>
            <person name="Guerrero-Cozar I."/>
            <person name="Gomez-Garrido J."/>
            <person name="Berbel C."/>
            <person name="Martinez-Blanch J.F."/>
            <person name="Alioto T."/>
            <person name="Claros M.G."/>
            <person name="Gagnaire P.A."/>
            <person name="Manchado M."/>
        </authorList>
    </citation>
    <scope>NUCLEOTIDE SEQUENCE [LARGE SCALE GENOMIC DNA]</scope>
    <source>
        <strain evidence="2">Sse05_10M</strain>
    </source>
</reference>
<evidence type="ECO:0000313" key="3">
    <source>
        <dbReference type="Proteomes" id="UP000693946"/>
    </source>
</evidence>